<dbReference type="Proteomes" id="UP001352852">
    <property type="component" value="Unassembled WGS sequence"/>
</dbReference>
<keyword evidence="2" id="KW-1185">Reference proteome</keyword>
<comment type="caution">
    <text evidence="1">The sequence shown here is derived from an EMBL/GenBank/DDBJ whole genome shotgun (WGS) entry which is preliminary data.</text>
</comment>
<evidence type="ECO:0000313" key="2">
    <source>
        <dbReference type="Proteomes" id="UP001352852"/>
    </source>
</evidence>
<accession>A0ABU7D092</accession>
<gene>
    <name evidence="1" type="ORF">CHARACLAT_023806</name>
</gene>
<dbReference type="EMBL" id="JAHUTJ010010754">
    <property type="protein sequence ID" value="MED6268572.1"/>
    <property type="molecule type" value="Genomic_DNA"/>
</dbReference>
<protein>
    <submittedName>
        <fullName evidence="1">Uncharacterized protein</fullName>
    </submittedName>
</protein>
<reference evidence="1 2" key="1">
    <citation type="submission" date="2021-06" db="EMBL/GenBank/DDBJ databases">
        <authorList>
            <person name="Palmer J.M."/>
        </authorList>
    </citation>
    <scope>NUCLEOTIDE SEQUENCE [LARGE SCALE GENOMIC DNA]</scope>
    <source>
        <strain evidence="1 2">CL_MEX2019</strain>
        <tissue evidence="1">Muscle</tissue>
    </source>
</reference>
<organism evidence="1 2">
    <name type="scientific">Characodon lateralis</name>
    <dbReference type="NCBI Taxonomy" id="208331"/>
    <lineage>
        <taxon>Eukaryota</taxon>
        <taxon>Metazoa</taxon>
        <taxon>Chordata</taxon>
        <taxon>Craniata</taxon>
        <taxon>Vertebrata</taxon>
        <taxon>Euteleostomi</taxon>
        <taxon>Actinopterygii</taxon>
        <taxon>Neopterygii</taxon>
        <taxon>Teleostei</taxon>
        <taxon>Neoteleostei</taxon>
        <taxon>Acanthomorphata</taxon>
        <taxon>Ovalentaria</taxon>
        <taxon>Atherinomorphae</taxon>
        <taxon>Cyprinodontiformes</taxon>
        <taxon>Goodeidae</taxon>
        <taxon>Characodon</taxon>
    </lineage>
</organism>
<evidence type="ECO:0000313" key="1">
    <source>
        <dbReference type="EMBL" id="MED6268572.1"/>
    </source>
</evidence>
<proteinExistence type="predicted"/>
<sequence length="114" mass="12585">MKLSVPVTLFWNIQQPLGDKAIFHIKTHFVCAAPKIIPFCHTACQPPPPLEAFLGTFNMRRSTGCYIKANECLASNWQSPWVFSSHCSVSMDALTHNCIIIIISAGICQSSDSC</sequence>
<name>A0ABU7D092_9TELE</name>